<protein>
    <submittedName>
        <fullName evidence="3">Guanylate cyclase</fullName>
    </submittedName>
</protein>
<evidence type="ECO:0000313" key="3">
    <source>
        <dbReference type="EMBL" id="CAB9509831.1"/>
    </source>
</evidence>
<accession>A0A9N8HD29</accession>
<evidence type="ECO:0000313" key="4">
    <source>
        <dbReference type="Proteomes" id="UP001153069"/>
    </source>
</evidence>
<dbReference type="AlphaFoldDB" id="A0A9N8HD29"/>
<sequence>MQEAPHDESSVNMSGYDSEHATLTKEDREEIAERESRWVFCMRMIVLAVLLASAATVVALVFTTMVAQEEKDFESKFGSAADVVFESVGRTFDQVLGSTDSFVGHLVSYNEPDESKNVQGWPYVTMPRWGYHSAKLLKQSKAYNSGYCVVVQQEEIPKWLNFSTSNLEWVDEAKAVQAKTDEYWADLSTNFTSPVLPFVWSVGAEGLEAHAEPTPYMNNYPTGISSQRQLRRMASGVGNFHRIHHRVPQQQDGRHHQRRQCLAQRVRSKEVLQVEAAVNYSKNFLTPGRGNASEPNGFIIYPIFDSLDSPRLDRSQDQEPLGYYWYTYFWKDYIQNILPEGTDGVVAVFKNSCGKPFSYRLDGPKTTYLGGGDLHDTKYDYLERSQTLHQLMDSTKQSAEGSSYTGLPLSDWFCPTTLRPVPLPNVRRRIRHTWSPHVYPLGGPHLCLYIGRFHRLRLHRFL</sequence>
<name>A0A9N8HD29_9STRA</name>
<keyword evidence="2" id="KW-0472">Membrane</keyword>
<reference evidence="3" key="1">
    <citation type="submission" date="2020-06" db="EMBL/GenBank/DDBJ databases">
        <authorList>
            <consortium name="Plant Systems Biology data submission"/>
        </authorList>
    </citation>
    <scope>NUCLEOTIDE SEQUENCE</scope>
    <source>
        <strain evidence="3">D6</strain>
    </source>
</reference>
<feature type="region of interest" description="Disordered" evidence="1">
    <location>
        <begin position="1"/>
        <end position="28"/>
    </location>
</feature>
<evidence type="ECO:0000256" key="1">
    <source>
        <dbReference type="SAM" id="MobiDB-lite"/>
    </source>
</evidence>
<organism evidence="3 4">
    <name type="scientific">Seminavis robusta</name>
    <dbReference type="NCBI Taxonomy" id="568900"/>
    <lineage>
        <taxon>Eukaryota</taxon>
        <taxon>Sar</taxon>
        <taxon>Stramenopiles</taxon>
        <taxon>Ochrophyta</taxon>
        <taxon>Bacillariophyta</taxon>
        <taxon>Bacillariophyceae</taxon>
        <taxon>Bacillariophycidae</taxon>
        <taxon>Naviculales</taxon>
        <taxon>Naviculaceae</taxon>
        <taxon>Seminavis</taxon>
    </lineage>
</organism>
<comment type="caution">
    <text evidence="3">The sequence shown here is derived from an EMBL/GenBank/DDBJ whole genome shotgun (WGS) entry which is preliminary data.</text>
</comment>
<feature type="compositionally biased region" description="Basic and acidic residues" evidence="1">
    <location>
        <begin position="17"/>
        <end position="28"/>
    </location>
</feature>
<keyword evidence="2" id="KW-0812">Transmembrane</keyword>
<keyword evidence="2" id="KW-1133">Transmembrane helix</keyword>
<feature type="transmembrane region" description="Helical" evidence="2">
    <location>
        <begin position="44"/>
        <end position="67"/>
    </location>
</feature>
<dbReference type="EMBL" id="CAICTM010000406">
    <property type="protein sequence ID" value="CAB9509831.1"/>
    <property type="molecule type" value="Genomic_DNA"/>
</dbReference>
<evidence type="ECO:0000256" key="2">
    <source>
        <dbReference type="SAM" id="Phobius"/>
    </source>
</evidence>
<keyword evidence="4" id="KW-1185">Reference proteome</keyword>
<dbReference type="Proteomes" id="UP001153069">
    <property type="component" value="Unassembled WGS sequence"/>
</dbReference>
<gene>
    <name evidence="3" type="ORF">SEMRO_407_G136590.1</name>
</gene>
<proteinExistence type="predicted"/>